<keyword evidence="3" id="KW-0732">Signal</keyword>
<evidence type="ECO:0000313" key="4">
    <source>
        <dbReference type="EMBL" id="KAK4144192.1"/>
    </source>
</evidence>
<dbReference type="Proteomes" id="UP001302676">
    <property type="component" value="Unassembled WGS sequence"/>
</dbReference>
<evidence type="ECO:0000256" key="2">
    <source>
        <dbReference type="SAM" id="Phobius"/>
    </source>
</evidence>
<organism evidence="4 5">
    <name type="scientific">Dichotomopilus funicola</name>
    <dbReference type="NCBI Taxonomy" id="1934379"/>
    <lineage>
        <taxon>Eukaryota</taxon>
        <taxon>Fungi</taxon>
        <taxon>Dikarya</taxon>
        <taxon>Ascomycota</taxon>
        <taxon>Pezizomycotina</taxon>
        <taxon>Sordariomycetes</taxon>
        <taxon>Sordariomycetidae</taxon>
        <taxon>Sordariales</taxon>
        <taxon>Chaetomiaceae</taxon>
        <taxon>Dichotomopilus</taxon>
    </lineage>
</organism>
<reference evidence="4" key="1">
    <citation type="journal article" date="2023" name="Mol. Phylogenet. Evol.">
        <title>Genome-scale phylogeny and comparative genomics of the fungal order Sordariales.</title>
        <authorList>
            <person name="Hensen N."/>
            <person name="Bonometti L."/>
            <person name="Westerberg I."/>
            <person name="Brannstrom I.O."/>
            <person name="Guillou S."/>
            <person name="Cros-Aarteil S."/>
            <person name="Calhoun S."/>
            <person name="Haridas S."/>
            <person name="Kuo A."/>
            <person name="Mondo S."/>
            <person name="Pangilinan J."/>
            <person name="Riley R."/>
            <person name="LaButti K."/>
            <person name="Andreopoulos B."/>
            <person name="Lipzen A."/>
            <person name="Chen C."/>
            <person name="Yan M."/>
            <person name="Daum C."/>
            <person name="Ng V."/>
            <person name="Clum A."/>
            <person name="Steindorff A."/>
            <person name="Ohm R.A."/>
            <person name="Martin F."/>
            <person name="Silar P."/>
            <person name="Natvig D.O."/>
            <person name="Lalanne C."/>
            <person name="Gautier V."/>
            <person name="Ament-Velasquez S.L."/>
            <person name="Kruys A."/>
            <person name="Hutchinson M.I."/>
            <person name="Powell A.J."/>
            <person name="Barry K."/>
            <person name="Miller A.N."/>
            <person name="Grigoriev I.V."/>
            <person name="Debuchy R."/>
            <person name="Gladieux P."/>
            <person name="Hiltunen Thoren M."/>
            <person name="Johannesson H."/>
        </authorList>
    </citation>
    <scope>NUCLEOTIDE SEQUENCE</scope>
    <source>
        <strain evidence="4">CBS 141.50</strain>
    </source>
</reference>
<feature type="transmembrane region" description="Helical" evidence="2">
    <location>
        <begin position="159"/>
        <end position="182"/>
    </location>
</feature>
<keyword evidence="2" id="KW-0812">Transmembrane</keyword>
<keyword evidence="2" id="KW-1133">Transmembrane helix</keyword>
<dbReference type="GeneID" id="87820285"/>
<dbReference type="AlphaFoldDB" id="A0AAN6V3L8"/>
<proteinExistence type="predicted"/>
<sequence length="204" mass="21290">MGFSSVLGQLLATLIFCAVRATATAAFTNSFADVTSGSSVSLTWDSVPSQYYPLCITAQVIDKTGDGFSANAYRANITTGASGTSYSWSGIPFPLRLIPGGLYQLELRPISPVAGEVPVLAKSPFFGISDPGNEAQPDGPAESGGGGRSDDSSGISKPVAIGVGVAIGVPSIAGTLFIVWYLRKRHRKAAAEKRRLKRSDFVIS</sequence>
<feature type="chain" id="PRO_5042855171" evidence="3">
    <location>
        <begin position="26"/>
        <end position="204"/>
    </location>
</feature>
<keyword evidence="5" id="KW-1185">Reference proteome</keyword>
<feature type="region of interest" description="Disordered" evidence="1">
    <location>
        <begin position="131"/>
        <end position="153"/>
    </location>
</feature>
<name>A0AAN6V3L8_9PEZI</name>
<dbReference type="EMBL" id="MU853579">
    <property type="protein sequence ID" value="KAK4144192.1"/>
    <property type="molecule type" value="Genomic_DNA"/>
</dbReference>
<protein>
    <submittedName>
        <fullName evidence="4">Uncharacterized protein</fullName>
    </submittedName>
</protein>
<keyword evidence="2" id="KW-0472">Membrane</keyword>
<dbReference type="RefSeq" id="XP_062637563.1">
    <property type="nucleotide sequence ID" value="XM_062783672.1"/>
</dbReference>
<comment type="caution">
    <text evidence="4">The sequence shown here is derived from an EMBL/GenBank/DDBJ whole genome shotgun (WGS) entry which is preliminary data.</text>
</comment>
<evidence type="ECO:0000256" key="3">
    <source>
        <dbReference type="SAM" id="SignalP"/>
    </source>
</evidence>
<reference evidence="4" key="2">
    <citation type="submission" date="2023-05" db="EMBL/GenBank/DDBJ databases">
        <authorList>
            <consortium name="Lawrence Berkeley National Laboratory"/>
            <person name="Steindorff A."/>
            <person name="Hensen N."/>
            <person name="Bonometti L."/>
            <person name="Westerberg I."/>
            <person name="Brannstrom I.O."/>
            <person name="Guillou S."/>
            <person name="Cros-Aarteil S."/>
            <person name="Calhoun S."/>
            <person name="Haridas S."/>
            <person name="Kuo A."/>
            <person name="Mondo S."/>
            <person name="Pangilinan J."/>
            <person name="Riley R."/>
            <person name="Labutti K."/>
            <person name="Andreopoulos B."/>
            <person name="Lipzen A."/>
            <person name="Chen C."/>
            <person name="Yanf M."/>
            <person name="Daum C."/>
            <person name="Ng V."/>
            <person name="Clum A."/>
            <person name="Ohm R."/>
            <person name="Martin F."/>
            <person name="Silar P."/>
            <person name="Natvig D."/>
            <person name="Lalanne C."/>
            <person name="Gautier V."/>
            <person name="Ament-Velasquez S.L."/>
            <person name="Kruys A."/>
            <person name="Hutchinson M.I."/>
            <person name="Powell A.J."/>
            <person name="Barry K."/>
            <person name="Miller A.N."/>
            <person name="Grigoriev I.V."/>
            <person name="Debuchy R."/>
            <person name="Gladieux P."/>
            <person name="Thoren M.H."/>
            <person name="Johannesson H."/>
        </authorList>
    </citation>
    <scope>NUCLEOTIDE SEQUENCE</scope>
    <source>
        <strain evidence="4">CBS 141.50</strain>
    </source>
</reference>
<evidence type="ECO:0000256" key="1">
    <source>
        <dbReference type="SAM" id="MobiDB-lite"/>
    </source>
</evidence>
<accession>A0AAN6V3L8</accession>
<gene>
    <name evidence="4" type="ORF">C8A04DRAFT_36841</name>
</gene>
<feature type="signal peptide" evidence="3">
    <location>
        <begin position="1"/>
        <end position="25"/>
    </location>
</feature>
<evidence type="ECO:0000313" key="5">
    <source>
        <dbReference type="Proteomes" id="UP001302676"/>
    </source>
</evidence>